<name>A0A1H4K483_9BACT</name>
<dbReference type="AlphaFoldDB" id="A0A1H4K483"/>
<dbReference type="EMBL" id="FNSD01000001">
    <property type="protein sequence ID" value="SEB52925.1"/>
    <property type="molecule type" value="Genomic_DNA"/>
</dbReference>
<dbReference type="Gene3D" id="3.30.450.20">
    <property type="entry name" value="PAS domain"/>
    <property type="match status" value="1"/>
</dbReference>
<evidence type="ECO:0000313" key="2">
    <source>
        <dbReference type="EMBL" id="SEB52925.1"/>
    </source>
</evidence>
<reference evidence="2 3" key="1">
    <citation type="submission" date="2016-10" db="EMBL/GenBank/DDBJ databases">
        <authorList>
            <person name="de Groot N.N."/>
        </authorList>
    </citation>
    <scope>NUCLEOTIDE SEQUENCE [LARGE SCALE GENOMIC DNA]</scope>
    <source>
        <strain evidence="2 3">AB35.6</strain>
    </source>
</reference>
<dbReference type="Pfam" id="PF08448">
    <property type="entry name" value="PAS_4"/>
    <property type="match status" value="1"/>
</dbReference>
<evidence type="ECO:0000313" key="3">
    <source>
        <dbReference type="Proteomes" id="UP000182409"/>
    </source>
</evidence>
<protein>
    <recommendedName>
        <fullName evidence="1">PAS fold-4 domain-containing protein</fullName>
    </recommendedName>
</protein>
<evidence type="ECO:0000259" key="1">
    <source>
        <dbReference type="Pfam" id="PF08448"/>
    </source>
</evidence>
<dbReference type="Proteomes" id="UP000182409">
    <property type="component" value="Unassembled WGS sequence"/>
</dbReference>
<dbReference type="InterPro" id="IPR013656">
    <property type="entry name" value="PAS_4"/>
</dbReference>
<proteinExistence type="predicted"/>
<organism evidence="2 3">
    <name type="scientific">Terriglobus roseus</name>
    <dbReference type="NCBI Taxonomy" id="392734"/>
    <lineage>
        <taxon>Bacteria</taxon>
        <taxon>Pseudomonadati</taxon>
        <taxon>Acidobacteriota</taxon>
        <taxon>Terriglobia</taxon>
        <taxon>Terriglobales</taxon>
        <taxon>Acidobacteriaceae</taxon>
        <taxon>Terriglobus</taxon>
    </lineage>
</organism>
<feature type="domain" description="PAS fold-4" evidence="1">
    <location>
        <begin position="63"/>
        <end position="157"/>
    </location>
</feature>
<dbReference type="SUPFAM" id="SSF55785">
    <property type="entry name" value="PYP-like sensor domain (PAS domain)"/>
    <property type="match status" value="1"/>
</dbReference>
<gene>
    <name evidence="2" type="ORF">SAMN05443244_0978</name>
</gene>
<sequence>MLTRTSSELIHESSEMAELIRSHNWSFTSVGPIHSWPNNLISAVNLMLGCGFPTSIWWRGDGVQFYNDAYRPLMGEKHPAGLGQLAKECWIEAWELVSPQVEAVMQQGRPVFFENRLVPIKRDGALQDVYWTYSYSPVFGDSGQTEGVLVTCQDVPEVYISGQKLAQNWCIYSRSG</sequence>
<dbReference type="InterPro" id="IPR035965">
    <property type="entry name" value="PAS-like_dom_sf"/>
</dbReference>
<accession>A0A1H4K483</accession>